<gene>
    <name evidence="3" type="ORF">BDV95DRAFT_649359</name>
</gene>
<keyword evidence="4" id="KW-1185">Reference proteome</keyword>
<organism evidence="3 4">
    <name type="scientific">Massariosphaeria phaeospora</name>
    <dbReference type="NCBI Taxonomy" id="100035"/>
    <lineage>
        <taxon>Eukaryota</taxon>
        <taxon>Fungi</taxon>
        <taxon>Dikarya</taxon>
        <taxon>Ascomycota</taxon>
        <taxon>Pezizomycotina</taxon>
        <taxon>Dothideomycetes</taxon>
        <taxon>Pleosporomycetidae</taxon>
        <taxon>Pleosporales</taxon>
        <taxon>Pleosporales incertae sedis</taxon>
        <taxon>Massariosphaeria</taxon>
    </lineage>
</organism>
<comment type="caution">
    <text evidence="3">The sequence shown here is derived from an EMBL/GenBank/DDBJ whole genome shotgun (WGS) entry which is preliminary data.</text>
</comment>
<feature type="signal peptide" evidence="2">
    <location>
        <begin position="1"/>
        <end position="17"/>
    </location>
</feature>
<reference evidence="3 4" key="1">
    <citation type="submission" date="2020-01" db="EMBL/GenBank/DDBJ databases">
        <authorList>
            <consortium name="DOE Joint Genome Institute"/>
            <person name="Haridas S."/>
            <person name="Albert R."/>
            <person name="Binder M."/>
            <person name="Bloem J."/>
            <person name="Labutti K."/>
            <person name="Salamov A."/>
            <person name="Andreopoulos B."/>
            <person name="Baker S.E."/>
            <person name="Barry K."/>
            <person name="Bills G."/>
            <person name="Bluhm B.H."/>
            <person name="Cannon C."/>
            <person name="Castanera R."/>
            <person name="Culley D.E."/>
            <person name="Daum C."/>
            <person name="Ezra D."/>
            <person name="Gonzalez J.B."/>
            <person name="Henrissat B."/>
            <person name="Kuo A."/>
            <person name="Liang C."/>
            <person name="Lipzen A."/>
            <person name="Lutzoni F."/>
            <person name="Magnuson J."/>
            <person name="Mondo S."/>
            <person name="Nolan M."/>
            <person name="Ohm R."/>
            <person name="Pangilinan J."/>
            <person name="Park H.-J.H."/>
            <person name="Ramirez L."/>
            <person name="Alfaro M."/>
            <person name="Sun H."/>
            <person name="Tritt A."/>
            <person name="Yoshinaga Y."/>
            <person name="Zwiers L.-H.L."/>
            <person name="Turgeon B.G."/>
            <person name="Goodwin S.B."/>
            <person name="Spatafora J.W."/>
            <person name="Crous P.W."/>
            <person name="Grigoriev I.V."/>
        </authorList>
    </citation>
    <scope>NUCLEOTIDE SEQUENCE [LARGE SCALE GENOMIC DNA]</scope>
    <source>
        <strain evidence="3 4">CBS 611.86</strain>
    </source>
</reference>
<name>A0A7C8M0T2_9PLEO</name>
<dbReference type="AlphaFoldDB" id="A0A7C8M0T2"/>
<dbReference type="OrthoDB" id="3771532at2759"/>
<proteinExistence type="predicted"/>
<keyword evidence="2" id="KW-0732">Signal</keyword>
<evidence type="ECO:0000256" key="2">
    <source>
        <dbReference type="SAM" id="SignalP"/>
    </source>
</evidence>
<feature type="compositionally biased region" description="Pro residues" evidence="1">
    <location>
        <begin position="162"/>
        <end position="179"/>
    </location>
</feature>
<evidence type="ECO:0000313" key="3">
    <source>
        <dbReference type="EMBL" id="KAF2866420.1"/>
    </source>
</evidence>
<evidence type="ECO:0000256" key="1">
    <source>
        <dbReference type="SAM" id="MobiDB-lite"/>
    </source>
</evidence>
<dbReference type="EMBL" id="JAADJZ010000028">
    <property type="protein sequence ID" value="KAF2866420.1"/>
    <property type="molecule type" value="Genomic_DNA"/>
</dbReference>
<feature type="region of interest" description="Disordered" evidence="1">
    <location>
        <begin position="151"/>
        <end position="197"/>
    </location>
</feature>
<protein>
    <submittedName>
        <fullName evidence="3">Uncharacterized protein</fullName>
    </submittedName>
</protein>
<dbReference type="Proteomes" id="UP000481861">
    <property type="component" value="Unassembled WGS sequence"/>
</dbReference>
<accession>A0A7C8M0T2</accession>
<sequence>MCTFFLLTYLCGHTATSHRCPRNNYSDIRPTRTTTITTVAVATDVPTAPDTAAPGRQDTMQRDVQYEDTGGGFGYGYGHEQGFQYGGAMYAPASNTNTRGSATYESIGGNGGRNDTYANQAMRSTGGNANNYTTPYPPQFTPLNNNYATPPQFTPLNALPLPTLPSFPPPPSPHPPSPPARFHTQPPRSTTRPASTARWRWALCRGGRRAWRIGRRWGGWREG</sequence>
<evidence type="ECO:0000313" key="4">
    <source>
        <dbReference type="Proteomes" id="UP000481861"/>
    </source>
</evidence>
<feature type="chain" id="PRO_5028797370" evidence="2">
    <location>
        <begin position="18"/>
        <end position="223"/>
    </location>
</feature>